<dbReference type="SUPFAM" id="SSF46689">
    <property type="entry name" value="Homeodomain-like"/>
    <property type="match status" value="1"/>
</dbReference>
<dbReference type="Gene3D" id="1.10.10.10">
    <property type="entry name" value="Winged helix-like DNA-binding domain superfamily/Winged helix DNA-binding domain"/>
    <property type="match status" value="1"/>
</dbReference>
<proteinExistence type="predicted"/>
<evidence type="ECO:0008006" key="3">
    <source>
        <dbReference type="Google" id="ProtNLM"/>
    </source>
</evidence>
<protein>
    <recommendedName>
        <fullName evidence="3">DUF433 domain-containing protein</fullName>
    </recommendedName>
</protein>
<dbReference type="InterPro" id="IPR007367">
    <property type="entry name" value="DUF433"/>
</dbReference>
<dbReference type="eggNOG" id="COG2442">
    <property type="taxonomic scope" value="Bacteria"/>
</dbReference>
<dbReference type="InterPro" id="IPR036388">
    <property type="entry name" value="WH-like_DNA-bd_sf"/>
</dbReference>
<dbReference type="EMBL" id="AMZN01000072">
    <property type="protein sequence ID" value="ELR69467.1"/>
    <property type="molecule type" value="Genomic_DNA"/>
</dbReference>
<comment type="caution">
    <text evidence="1">The sequence shown here is derived from an EMBL/GenBank/DDBJ whole genome shotgun (WGS) entry which is preliminary data.</text>
</comment>
<dbReference type="RefSeq" id="WP_009582158.1">
    <property type="nucleotide sequence ID" value="NZ_AMZN01000072.1"/>
</dbReference>
<evidence type="ECO:0000313" key="1">
    <source>
        <dbReference type="EMBL" id="ELR69467.1"/>
    </source>
</evidence>
<organism evidence="1 2">
    <name type="scientific">Fulvivirga imtechensis AK7</name>
    <dbReference type="NCBI Taxonomy" id="1237149"/>
    <lineage>
        <taxon>Bacteria</taxon>
        <taxon>Pseudomonadati</taxon>
        <taxon>Bacteroidota</taxon>
        <taxon>Cytophagia</taxon>
        <taxon>Cytophagales</taxon>
        <taxon>Fulvivirgaceae</taxon>
        <taxon>Fulvivirga</taxon>
    </lineage>
</organism>
<accession>L8JQ07</accession>
<dbReference type="OrthoDB" id="1494556at2"/>
<dbReference type="Pfam" id="PF04255">
    <property type="entry name" value="DUF433"/>
    <property type="match status" value="1"/>
</dbReference>
<dbReference type="AlphaFoldDB" id="L8JQ07"/>
<dbReference type="PANTHER" id="PTHR34849:SF3">
    <property type="entry name" value="SSR2962 PROTEIN"/>
    <property type="match status" value="1"/>
</dbReference>
<dbReference type="InterPro" id="IPR009057">
    <property type="entry name" value="Homeodomain-like_sf"/>
</dbReference>
<name>L8JQ07_9BACT</name>
<keyword evidence="2" id="KW-1185">Reference proteome</keyword>
<sequence>MNSNISRITIDPSVCHGKPVVRGMRWPVEVIPDMLSSGMAIEEILEDHPELEKDDIMACLNYARLSVSGQTYNIAQ</sequence>
<dbReference type="Proteomes" id="UP000011135">
    <property type="component" value="Unassembled WGS sequence"/>
</dbReference>
<dbReference type="PANTHER" id="PTHR34849">
    <property type="entry name" value="SSL5025 PROTEIN"/>
    <property type="match status" value="1"/>
</dbReference>
<reference evidence="1 2" key="1">
    <citation type="submission" date="2012-12" db="EMBL/GenBank/DDBJ databases">
        <title>Genome assembly of Fulvivirga imtechensis AK7.</title>
        <authorList>
            <person name="Nupur N."/>
            <person name="Khatri I."/>
            <person name="Kumar R."/>
            <person name="Subramanian S."/>
            <person name="Pinnaka A."/>
        </authorList>
    </citation>
    <scope>NUCLEOTIDE SEQUENCE [LARGE SCALE GENOMIC DNA]</scope>
    <source>
        <strain evidence="1 2">AK7</strain>
    </source>
</reference>
<gene>
    <name evidence="1" type="ORF">C900_04999</name>
</gene>
<dbReference type="PATRIC" id="fig|1237149.3.peg.4467"/>
<dbReference type="STRING" id="1237149.C900_04999"/>
<evidence type="ECO:0000313" key="2">
    <source>
        <dbReference type="Proteomes" id="UP000011135"/>
    </source>
</evidence>